<comment type="caution">
    <text evidence="2">The sequence shown here is derived from an EMBL/GenBank/DDBJ whole genome shotgun (WGS) entry which is preliminary data.</text>
</comment>
<dbReference type="EMBL" id="VBTH01000014">
    <property type="protein sequence ID" value="TLQ03809.1"/>
    <property type="molecule type" value="Genomic_DNA"/>
</dbReference>
<gene>
    <name evidence="2" type="ORF">FEZ51_07830</name>
</gene>
<accession>A0A5R9BT86</accession>
<feature type="region of interest" description="Disordered" evidence="1">
    <location>
        <begin position="235"/>
        <end position="298"/>
    </location>
</feature>
<dbReference type="Pfam" id="PF07949">
    <property type="entry name" value="YbbR"/>
    <property type="match status" value="2"/>
</dbReference>
<reference evidence="2 3" key="1">
    <citation type="submission" date="2019-05" db="EMBL/GenBank/DDBJ databases">
        <title>The metagenome of a microbial culture collection derived from dairy environment covers the genomic content of the human microbiome.</title>
        <authorList>
            <person name="Roder T."/>
            <person name="Wuthrich D."/>
            <person name="Sattari Z."/>
            <person name="Von Ah U."/>
            <person name="Bar C."/>
            <person name="Ronchi F."/>
            <person name="Macpherson A.J."/>
            <person name="Ganal-Vonarburg S.C."/>
            <person name="Bruggmann R."/>
            <person name="Vergeres G."/>
        </authorList>
    </citation>
    <scope>NUCLEOTIDE SEQUENCE [LARGE SCALE GENOMIC DNA]</scope>
    <source>
        <strain evidence="2 3">FAM 18815</strain>
    </source>
</reference>
<sequence>MKKFFSQNFLYRLVALVLAILLFAYVKTDHLTSTRVAGTDSNQNKTALMSTKTTTISMPVDLDINTSKYVTSGYQENVKVTLTGSSALITTLTNTRNFKVYLDLQNYGPGKYTVKYKVDGLGKDIKYKINPATAKITIARRKTKSFEIRYRYDTNMVKSGYVMGNVKSSTTTVQATGSADDINRISQVVADVNVPSNATKDVYARTVLQALDTNGNIVNVVLTPQSINVTLPISKAESNSKKSDSSSNQSSSDSSSSSNENSDSTSKDATSSASVADDSSSSNSSSSSSSSTDETQAN</sequence>
<organism evidence="2 3">
    <name type="scientific">Pediococcus stilesii</name>
    <dbReference type="NCBI Taxonomy" id="331679"/>
    <lineage>
        <taxon>Bacteria</taxon>
        <taxon>Bacillati</taxon>
        <taxon>Bacillota</taxon>
        <taxon>Bacilli</taxon>
        <taxon>Lactobacillales</taxon>
        <taxon>Lactobacillaceae</taxon>
        <taxon>Pediococcus</taxon>
    </lineage>
</organism>
<dbReference type="InterPro" id="IPR012505">
    <property type="entry name" value="YbbR"/>
</dbReference>
<dbReference type="Gene3D" id="2.170.120.30">
    <property type="match status" value="1"/>
</dbReference>
<dbReference type="PANTHER" id="PTHR37804">
    <property type="entry name" value="CDAA REGULATORY PROTEIN CDAR"/>
    <property type="match status" value="1"/>
</dbReference>
<evidence type="ECO:0008006" key="4">
    <source>
        <dbReference type="Google" id="ProtNLM"/>
    </source>
</evidence>
<evidence type="ECO:0000313" key="3">
    <source>
        <dbReference type="Proteomes" id="UP000305541"/>
    </source>
</evidence>
<dbReference type="AlphaFoldDB" id="A0A5R9BT86"/>
<proteinExistence type="predicted"/>
<dbReference type="OrthoDB" id="2139417at2"/>
<protein>
    <recommendedName>
        <fullName evidence="4">YbbR family protein</fullName>
    </recommendedName>
</protein>
<name>A0A5R9BT86_9LACO</name>
<dbReference type="Gene3D" id="2.170.120.40">
    <property type="entry name" value="YbbR-like domain"/>
    <property type="match status" value="1"/>
</dbReference>
<dbReference type="RefSeq" id="WP_138474659.1">
    <property type="nucleotide sequence ID" value="NZ_VBTH01000014.1"/>
</dbReference>
<dbReference type="InterPro" id="IPR053154">
    <property type="entry name" value="c-di-AMP_regulator"/>
</dbReference>
<dbReference type="Proteomes" id="UP000305541">
    <property type="component" value="Unassembled WGS sequence"/>
</dbReference>
<evidence type="ECO:0000256" key="1">
    <source>
        <dbReference type="SAM" id="MobiDB-lite"/>
    </source>
</evidence>
<evidence type="ECO:0000313" key="2">
    <source>
        <dbReference type="EMBL" id="TLQ03809.1"/>
    </source>
</evidence>
<feature type="compositionally biased region" description="Low complexity" evidence="1">
    <location>
        <begin position="245"/>
        <end position="298"/>
    </location>
</feature>
<dbReference type="PANTHER" id="PTHR37804:SF1">
    <property type="entry name" value="CDAA REGULATORY PROTEIN CDAR"/>
    <property type="match status" value="1"/>
</dbReference>